<feature type="domain" description="Myb-like DNA-binding" evidence="2">
    <location>
        <begin position="8"/>
        <end position="56"/>
    </location>
</feature>
<dbReference type="Pfam" id="PF22980">
    <property type="entry name" value="Myb_DNA-bind_8"/>
    <property type="match status" value="1"/>
</dbReference>
<evidence type="ECO:0000256" key="1">
    <source>
        <dbReference type="SAM" id="MobiDB-lite"/>
    </source>
</evidence>
<accession>A0A0D2IVP9</accession>
<evidence type="ECO:0000313" key="3">
    <source>
        <dbReference type="EMBL" id="KIX10114.1"/>
    </source>
</evidence>
<evidence type="ECO:0000259" key="2">
    <source>
        <dbReference type="Pfam" id="PF22980"/>
    </source>
</evidence>
<organism evidence="3 4">
    <name type="scientific">Rhinocladiella mackenziei CBS 650.93</name>
    <dbReference type="NCBI Taxonomy" id="1442369"/>
    <lineage>
        <taxon>Eukaryota</taxon>
        <taxon>Fungi</taxon>
        <taxon>Dikarya</taxon>
        <taxon>Ascomycota</taxon>
        <taxon>Pezizomycotina</taxon>
        <taxon>Eurotiomycetes</taxon>
        <taxon>Chaetothyriomycetidae</taxon>
        <taxon>Chaetothyriales</taxon>
        <taxon>Herpotrichiellaceae</taxon>
        <taxon>Rhinocladiella</taxon>
    </lineage>
</organism>
<sequence>MAPEKTDNDDLRLIMTCIKHAENKLAINFEEVAKELGAKSANAAYHRHWGLMRKWGLTGSKKGGTLSTRPTKHSAGDSAKLSGRNRQATNTEAEGSDEDDNGDGQPMKKQKVAHKKNAVGEDTEKGEGENGMGGSNGDGAAIKSET</sequence>
<dbReference type="EMBL" id="KN847475">
    <property type="protein sequence ID" value="KIX10114.1"/>
    <property type="molecule type" value="Genomic_DNA"/>
</dbReference>
<feature type="compositionally biased region" description="Basic and acidic residues" evidence="1">
    <location>
        <begin position="118"/>
        <end position="128"/>
    </location>
</feature>
<reference evidence="3 4" key="1">
    <citation type="submission" date="2015-01" db="EMBL/GenBank/DDBJ databases">
        <title>The Genome Sequence of Rhinocladiella mackenzie CBS 650.93.</title>
        <authorList>
            <consortium name="The Broad Institute Genomics Platform"/>
            <person name="Cuomo C."/>
            <person name="de Hoog S."/>
            <person name="Gorbushina A."/>
            <person name="Stielow B."/>
            <person name="Teixiera M."/>
            <person name="Abouelleil A."/>
            <person name="Chapman S.B."/>
            <person name="Priest M."/>
            <person name="Young S.K."/>
            <person name="Wortman J."/>
            <person name="Nusbaum C."/>
            <person name="Birren B."/>
        </authorList>
    </citation>
    <scope>NUCLEOTIDE SEQUENCE [LARGE SCALE GENOMIC DNA]</scope>
    <source>
        <strain evidence="3 4">CBS 650.93</strain>
    </source>
</reference>
<feature type="compositionally biased region" description="Basic residues" evidence="1">
    <location>
        <begin position="108"/>
        <end position="117"/>
    </location>
</feature>
<name>A0A0D2IVP9_9EURO</name>
<dbReference type="OrthoDB" id="4121160at2759"/>
<feature type="region of interest" description="Disordered" evidence="1">
    <location>
        <begin position="52"/>
        <end position="146"/>
    </location>
</feature>
<dbReference type="Proteomes" id="UP000053617">
    <property type="component" value="Unassembled WGS sequence"/>
</dbReference>
<dbReference type="InterPro" id="IPR054505">
    <property type="entry name" value="Myb_DNA-bind_8"/>
</dbReference>
<evidence type="ECO:0000313" key="4">
    <source>
        <dbReference type="Proteomes" id="UP000053617"/>
    </source>
</evidence>
<gene>
    <name evidence="3" type="ORF">Z518_01195</name>
</gene>
<dbReference type="AlphaFoldDB" id="A0A0D2IVP9"/>
<dbReference type="GeneID" id="25289266"/>
<dbReference type="RefSeq" id="XP_013277250.1">
    <property type="nucleotide sequence ID" value="XM_013421796.1"/>
</dbReference>
<dbReference type="VEuPathDB" id="FungiDB:Z518_01195"/>
<protein>
    <recommendedName>
        <fullName evidence="2">Myb-like DNA-binding domain-containing protein</fullName>
    </recommendedName>
</protein>
<proteinExistence type="predicted"/>
<dbReference type="HOGENOM" id="CLU_126104_0_0_1"/>
<feature type="compositionally biased region" description="Polar residues" evidence="1">
    <location>
        <begin position="84"/>
        <end position="93"/>
    </location>
</feature>
<keyword evidence="4" id="KW-1185">Reference proteome</keyword>